<organism evidence="2 3">
    <name type="scientific">Ziziphus jujuba</name>
    <name type="common">Chinese jujube</name>
    <name type="synonym">Ziziphus sativa</name>
    <dbReference type="NCBI Taxonomy" id="326968"/>
    <lineage>
        <taxon>Eukaryota</taxon>
        <taxon>Viridiplantae</taxon>
        <taxon>Streptophyta</taxon>
        <taxon>Embryophyta</taxon>
        <taxon>Tracheophyta</taxon>
        <taxon>Spermatophyta</taxon>
        <taxon>Magnoliopsida</taxon>
        <taxon>eudicotyledons</taxon>
        <taxon>Gunneridae</taxon>
        <taxon>Pentapetalae</taxon>
        <taxon>rosids</taxon>
        <taxon>fabids</taxon>
        <taxon>Rosales</taxon>
        <taxon>Rhamnaceae</taxon>
        <taxon>Paliureae</taxon>
        <taxon>Ziziphus</taxon>
    </lineage>
</organism>
<dbReference type="PANTHER" id="PTHR46148">
    <property type="entry name" value="CHROMO DOMAIN-CONTAINING PROTEIN"/>
    <property type="match status" value="1"/>
</dbReference>
<reference evidence="3" key="1">
    <citation type="submission" date="2025-08" db="UniProtKB">
        <authorList>
            <consortium name="RefSeq"/>
        </authorList>
    </citation>
    <scope>IDENTIFICATION</scope>
    <source>
        <tissue evidence="3">Seedling</tissue>
    </source>
</reference>
<accession>A0ABM3ZW04</accession>
<dbReference type="InterPro" id="IPR056924">
    <property type="entry name" value="SH3_Tf2-1"/>
</dbReference>
<protein>
    <submittedName>
        <fullName evidence="3">Uncharacterized protein LOC132799964</fullName>
    </submittedName>
</protein>
<gene>
    <name evidence="3" type="primary">LOC132799964</name>
</gene>
<dbReference type="RefSeq" id="XP_060668665.1">
    <property type="nucleotide sequence ID" value="XM_060812682.1"/>
</dbReference>
<feature type="domain" description="Tf2-1-like SH3-like" evidence="1">
    <location>
        <begin position="60"/>
        <end position="123"/>
    </location>
</feature>
<dbReference type="GeneID" id="132799964"/>
<evidence type="ECO:0000259" key="1">
    <source>
        <dbReference type="Pfam" id="PF24626"/>
    </source>
</evidence>
<dbReference type="Pfam" id="PF24626">
    <property type="entry name" value="SH3_Tf2-1"/>
    <property type="match status" value="1"/>
</dbReference>
<name>A0ABM3ZW04_ZIZJJ</name>
<dbReference type="Proteomes" id="UP001652623">
    <property type="component" value="Chromosome 11"/>
</dbReference>
<dbReference type="PANTHER" id="PTHR46148:SF60">
    <property type="entry name" value="CHROMO DOMAIN-CONTAINING PROTEIN"/>
    <property type="match status" value="1"/>
</dbReference>
<evidence type="ECO:0000313" key="3">
    <source>
        <dbReference type="RefSeq" id="XP_060668665.1"/>
    </source>
</evidence>
<keyword evidence="2" id="KW-1185">Reference proteome</keyword>
<sequence>MDFIFKLPPTVQRHDGIWVIVDRLTKFAHFLPIREKFSPQKLAELFMNHIVKDLKFEISDRVFLRLSPWKGVVRFGKRGKLSPCYIGLYEIVERIDPVAYKIDLPEELSRIHDVFHMSMLHKYISDPSHMLETSEIEFRDDLSYEEQPVQILGREEKRLRNKTIALVKVLWRNQIVKEATWE</sequence>
<evidence type="ECO:0000313" key="2">
    <source>
        <dbReference type="Proteomes" id="UP001652623"/>
    </source>
</evidence>
<proteinExistence type="predicted"/>